<gene>
    <name evidence="3" type="ordered locus">Reut_A2036</name>
</gene>
<dbReference type="STRING" id="264198.Reut_A2036"/>
<evidence type="ECO:0008006" key="4">
    <source>
        <dbReference type="Google" id="ProtNLM"/>
    </source>
</evidence>
<evidence type="ECO:0000256" key="2">
    <source>
        <dbReference type="SAM" id="Phobius"/>
    </source>
</evidence>
<evidence type="ECO:0000313" key="3">
    <source>
        <dbReference type="EMBL" id="AAZ61400.1"/>
    </source>
</evidence>
<proteinExistence type="predicted"/>
<name>Q46ZN3_CUPPJ</name>
<feature type="region of interest" description="Disordered" evidence="1">
    <location>
        <begin position="1"/>
        <end position="30"/>
    </location>
</feature>
<keyword evidence="2" id="KW-1133">Transmembrane helix</keyword>
<dbReference type="HOGENOM" id="CLU_184317_1_0_4"/>
<dbReference type="EMBL" id="CP000090">
    <property type="protein sequence ID" value="AAZ61400.1"/>
    <property type="molecule type" value="Genomic_DNA"/>
</dbReference>
<dbReference type="eggNOG" id="COG3198">
    <property type="taxonomic scope" value="Bacteria"/>
</dbReference>
<keyword evidence="2" id="KW-0472">Membrane</keyword>
<protein>
    <recommendedName>
        <fullName evidence="4">Transmembrane lipoprotein</fullName>
    </recommendedName>
</protein>
<accession>Q46ZN3</accession>
<sequence length="95" mass="9959">MQRIGAVPHQPRAPGQGADEGGKTMQEGNPWWKEPWPWLLMSGPLLAMVACGVTIWLASANPDRPVVEGVASHGLVVEKVGASSGGAKAPQARQP</sequence>
<evidence type="ECO:0000256" key="1">
    <source>
        <dbReference type="SAM" id="MobiDB-lite"/>
    </source>
</evidence>
<feature type="transmembrane region" description="Helical" evidence="2">
    <location>
        <begin position="38"/>
        <end position="58"/>
    </location>
</feature>
<dbReference type="AlphaFoldDB" id="Q46ZN3"/>
<organism evidence="3">
    <name type="scientific">Cupriavidus pinatubonensis (strain JMP 134 / LMG 1197)</name>
    <name type="common">Cupriavidus necator (strain JMP 134)</name>
    <dbReference type="NCBI Taxonomy" id="264198"/>
    <lineage>
        <taxon>Bacteria</taxon>
        <taxon>Pseudomonadati</taxon>
        <taxon>Pseudomonadota</taxon>
        <taxon>Betaproteobacteria</taxon>
        <taxon>Burkholderiales</taxon>
        <taxon>Burkholderiaceae</taxon>
        <taxon>Cupriavidus</taxon>
    </lineage>
</organism>
<keyword evidence="2" id="KW-0812">Transmembrane</keyword>
<reference evidence="3" key="1">
    <citation type="submission" date="2005-08" db="EMBL/GenBank/DDBJ databases">
        <title>Complete sequence of Chromosome1 of Ralstonia eutropha JMP134.</title>
        <authorList>
            <person name="Copeland A."/>
            <person name="Lucas S."/>
            <person name="Lapidus A."/>
            <person name="Barry K."/>
            <person name="Detter J.C."/>
            <person name="Glavina T."/>
            <person name="Hammon N."/>
            <person name="Israni S."/>
            <person name="Pitluck S."/>
            <person name="Goltsman E."/>
            <person name="Martinez M."/>
            <person name="Schmutz J."/>
            <person name="Larimer F."/>
            <person name="Land M."/>
            <person name="Lykidis A."/>
            <person name="Richardson P."/>
        </authorList>
    </citation>
    <scope>NUCLEOTIDE SEQUENCE</scope>
    <source>
        <strain evidence="3">JMP134</strain>
    </source>
</reference>
<dbReference type="KEGG" id="reu:Reut_A2036"/>